<gene>
    <name evidence="1" type="ORF">NCTC13159_01550</name>
</gene>
<name>A0AAJ4ZB47_PANPU</name>
<accession>A0AAJ4ZB47</accession>
<organism evidence="1 2">
    <name type="scientific">Pandoraea pulmonicola</name>
    <dbReference type="NCBI Taxonomy" id="93221"/>
    <lineage>
        <taxon>Bacteria</taxon>
        <taxon>Pseudomonadati</taxon>
        <taxon>Pseudomonadota</taxon>
        <taxon>Betaproteobacteria</taxon>
        <taxon>Burkholderiales</taxon>
        <taxon>Burkholderiaceae</taxon>
        <taxon>Pandoraea</taxon>
    </lineage>
</organism>
<reference evidence="1 2" key="1">
    <citation type="submission" date="2018-06" db="EMBL/GenBank/DDBJ databases">
        <authorList>
            <consortium name="Pathogen Informatics"/>
            <person name="Doyle S."/>
        </authorList>
    </citation>
    <scope>NUCLEOTIDE SEQUENCE [LARGE SCALE GENOMIC DNA]</scope>
    <source>
        <strain evidence="1 2">NCTC13159</strain>
    </source>
</reference>
<dbReference type="AlphaFoldDB" id="A0AAJ4ZB47"/>
<evidence type="ECO:0000313" key="1">
    <source>
        <dbReference type="EMBL" id="SUA90071.1"/>
    </source>
</evidence>
<evidence type="ECO:0000313" key="2">
    <source>
        <dbReference type="Proteomes" id="UP000254589"/>
    </source>
</evidence>
<proteinExistence type="predicted"/>
<sequence>MNMLSTLWSNFAIEGEHCEGYCVLVQPYQAIHCTKWIVMQLEFIC</sequence>
<comment type="caution">
    <text evidence="1">The sequence shown here is derived from an EMBL/GenBank/DDBJ whole genome shotgun (WGS) entry which is preliminary data.</text>
</comment>
<protein>
    <submittedName>
        <fullName evidence="1">Uncharacterized protein</fullName>
    </submittedName>
</protein>
<dbReference type="EMBL" id="UGSJ01000001">
    <property type="protein sequence ID" value="SUA90071.1"/>
    <property type="molecule type" value="Genomic_DNA"/>
</dbReference>
<dbReference type="Proteomes" id="UP000254589">
    <property type="component" value="Unassembled WGS sequence"/>
</dbReference>